<dbReference type="Gramene" id="ONIVA11G17340.1">
    <property type="protein sequence ID" value="ONIVA11G17340.1"/>
    <property type="gene ID" value="ONIVA11G17340"/>
</dbReference>
<dbReference type="EnsemblPlants" id="ONIVA11G17340.1">
    <property type="protein sequence ID" value="ONIVA11G17340.1"/>
    <property type="gene ID" value="ONIVA11G17340"/>
</dbReference>
<evidence type="ECO:0000313" key="3">
    <source>
        <dbReference type="Proteomes" id="UP000006591"/>
    </source>
</evidence>
<feature type="region of interest" description="Disordered" evidence="1">
    <location>
        <begin position="76"/>
        <end position="104"/>
    </location>
</feature>
<feature type="compositionally biased region" description="Polar residues" evidence="1">
    <location>
        <begin position="84"/>
        <end position="104"/>
    </location>
</feature>
<reference evidence="2" key="1">
    <citation type="submission" date="2015-04" db="UniProtKB">
        <authorList>
            <consortium name="EnsemblPlants"/>
        </authorList>
    </citation>
    <scope>IDENTIFICATION</scope>
    <source>
        <strain evidence="2">SL10</strain>
    </source>
</reference>
<dbReference type="AlphaFoldDB" id="A0A0E0J3F1"/>
<keyword evidence="3" id="KW-1185">Reference proteome</keyword>
<organism evidence="2">
    <name type="scientific">Oryza nivara</name>
    <name type="common">Indian wild rice</name>
    <name type="synonym">Oryza sativa f. spontanea</name>
    <dbReference type="NCBI Taxonomy" id="4536"/>
    <lineage>
        <taxon>Eukaryota</taxon>
        <taxon>Viridiplantae</taxon>
        <taxon>Streptophyta</taxon>
        <taxon>Embryophyta</taxon>
        <taxon>Tracheophyta</taxon>
        <taxon>Spermatophyta</taxon>
        <taxon>Magnoliopsida</taxon>
        <taxon>Liliopsida</taxon>
        <taxon>Poales</taxon>
        <taxon>Poaceae</taxon>
        <taxon>BOP clade</taxon>
        <taxon>Oryzoideae</taxon>
        <taxon>Oryzeae</taxon>
        <taxon>Oryzinae</taxon>
        <taxon>Oryza</taxon>
    </lineage>
</organism>
<protein>
    <submittedName>
        <fullName evidence="2">Uncharacterized protein</fullName>
    </submittedName>
</protein>
<dbReference type="Proteomes" id="UP000006591">
    <property type="component" value="Chromosome 11"/>
</dbReference>
<dbReference type="HOGENOM" id="CLU_2254469_0_0_1"/>
<evidence type="ECO:0000313" key="2">
    <source>
        <dbReference type="EnsemblPlants" id="ONIVA11G17340.1"/>
    </source>
</evidence>
<name>A0A0E0J3F1_ORYNI</name>
<proteinExistence type="predicted"/>
<reference evidence="2" key="2">
    <citation type="submission" date="2018-04" db="EMBL/GenBank/DDBJ databases">
        <title>OnivRS2 (Oryza nivara Reference Sequence Version 2).</title>
        <authorList>
            <person name="Zhang J."/>
            <person name="Kudrna D."/>
            <person name="Lee S."/>
            <person name="Talag J."/>
            <person name="Rajasekar S."/>
            <person name="Welchert J."/>
            <person name="Hsing Y.-I."/>
            <person name="Wing R.A."/>
        </authorList>
    </citation>
    <scope>NUCLEOTIDE SEQUENCE [LARGE SCALE GENOMIC DNA]</scope>
    <source>
        <strain evidence="2">SL10</strain>
    </source>
</reference>
<evidence type="ECO:0000256" key="1">
    <source>
        <dbReference type="SAM" id="MobiDB-lite"/>
    </source>
</evidence>
<sequence length="104" mass="11642">MKSIRRLQSIRNLATPSVPFRIAQIASPFPTRLARRRSRSPSAACRLCISDVCRLNRNRRRSGLPLGLRINHHCCGRRRRSGLPPSSQYRTSRSTSAGASPMTA</sequence>
<accession>A0A0E0J3F1</accession>